<dbReference type="EMBL" id="JAPWTJ010000290">
    <property type="protein sequence ID" value="KAJ8980082.1"/>
    <property type="molecule type" value="Genomic_DNA"/>
</dbReference>
<protein>
    <submittedName>
        <fullName evidence="4">Uncharacterized protein</fullName>
    </submittedName>
</protein>
<reference evidence="4" key="1">
    <citation type="journal article" date="2023" name="Insect Mol. Biol.">
        <title>Genome sequencing provides insights into the evolution of gene families encoding plant cell wall-degrading enzymes in longhorned beetles.</title>
        <authorList>
            <person name="Shin N.R."/>
            <person name="Okamura Y."/>
            <person name="Kirsch R."/>
            <person name="Pauchet Y."/>
        </authorList>
    </citation>
    <scope>NUCLEOTIDE SEQUENCE</scope>
    <source>
        <strain evidence="4">MMC_N1</strain>
    </source>
</reference>
<proteinExistence type="inferred from homology"/>
<gene>
    <name evidence="4" type="ORF">NQ317_009438</name>
</gene>
<sequence>MTVAGSPFHCTIVESTQYFQIGSLAYIDLPSDNHRIEISDPNNHHVKYHVKNYKAEFSLTQTGTYRVQIIRDNEIVATRTLHVFDTTKIDIINAPEAVCHRPAVIGINMNKVGPGKLTASVKVANRDVAHSVRQSPTNPNMWEVVFHPVQAAPHRVTLFYNNVPKFGVLEVPVKGPGSEPWAGGLGLYQARLGKVAFFHIETLGRPKRENFKLSLLQEKLVLIKIEVLHQAKHVSGSPFTCQAFDPDNVRVVDIPTSQGNVGETVMFNCKCKVSTKHSGSAELEIQVTNPINQTIAVQQMPIDEKLTQVTFLPTMAGLYQVAVTYGGVSVKGSPLALGVGPVGPAPPPRAVGKGVESGRVGERTSFTVSSVAQPRVQVEAVEGNIDVHIQSPKPGEYIVSYTPKWVGIYDIIISIGANDWLLKPLGIIIWKMSLLGISLTPWN</sequence>
<organism evidence="4 5">
    <name type="scientific">Molorchus minor</name>
    <dbReference type="NCBI Taxonomy" id="1323400"/>
    <lineage>
        <taxon>Eukaryota</taxon>
        <taxon>Metazoa</taxon>
        <taxon>Ecdysozoa</taxon>
        <taxon>Arthropoda</taxon>
        <taxon>Hexapoda</taxon>
        <taxon>Insecta</taxon>
        <taxon>Pterygota</taxon>
        <taxon>Neoptera</taxon>
        <taxon>Endopterygota</taxon>
        <taxon>Coleoptera</taxon>
        <taxon>Polyphaga</taxon>
        <taxon>Cucujiformia</taxon>
        <taxon>Chrysomeloidea</taxon>
        <taxon>Cerambycidae</taxon>
        <taxon>Lamiinae</taxon>
        <taxon>Monochamini</taxon>
        <taxon>Molorchus</taxon>
    </lineage>
</organism>
<dbReference type="InterPro" id="IPR044801">
    <property type="entry name" value="Filamin"/>
</dbReference>
<dbReference type="Pfam" id="PF00630">
    <property type="entry name" value="Filamin"/>
    <property type="match status" value="2"/>
</dbReference>
<dbReference type="Proteomes" id="UP001162164">
    <property type="component" value="Unassembled WGS sequence"/>
</dbReference>
<feature type="repeat" description="Filamin" evidence="3">
    <location>
        <begin position="241"/>
        <end position="339"/>
    </location>
</feature>
<dbReference type="PROSITE" id="PS50194">
    <property type="entry name" value="FILAMIN_REPEAT"/>
    <property type="match status" value="2"/>
</dbReference>
<evidence type="ECO:0000256" key="1">
    <source>
        <dbReference type="ARBA" id="ARBA00009238"/>
    </source>
</evidence>
<dbReference type="InterPro" id="IPR001298">
    <property type="entry name" value="Filamin/ABP280_rpt"/>
</dbReference>
<name>A0ABQ9JQ88_9CUCU</name>
<dbReference type="InterPro" id="IPR014756">
    <property type="entry name" value="Ig_E-set"/>
</dbReference>
<evidence type="ECO:0000256" key="3">
    <source>
        <dbReference type="PROSITE-ProRule" id="PRU00087"/>
    </source>
</evidence>
<dbReference type="SMART" id="SM00557">
    <property type="entry name" value="IG_FLMN"/>
    <property type="match status" value="2"/>
</dbReference>
<comment type="similarity">
    <text evidence="1">Belongs to the filamin family.</text>
</comment>
<evidence type="ECO:0000313" key="4">
    <source>
        <dbReference type="EMBL" id="KAJ8980082.1"/>
    </source>
</evidence>
<dbReference type="InterPro" id="IPR017868">
    <property type="entry name" value="Filamin/ABP280_repeat-like"/>
</dbReference>
<keyword evidence="2" id="KW-0677">Repeat</keyword>
<dbReference type="Gene3D" id="2.60.40.10">
    <property type="entry name" value="Immunoglobulins"/>
    <property type="match status" value="3"/>
</dbReference>
<dbReference type="PANTHER" id="PTHR38537:SF16">
    <property type="entry name" value="CALPONIN-HOMOLOGY (CH) DOMAIN-CONTAINING PROTEIN"/>
    <property type="match status" value="1"/>
</dbReference>
<dbReference type="InterPro" id="IPR013783">
    <property type="entry name" value="Ig-like_fold"/>
</dbReference>
<comment type="caution">
    <text evidence="4">The sequence shown here is derived from an EMBL/GenBank/DDBJ whole genome shotgun (WGS) entry which is preliminary data.</text>
</comment>
<keyword evidence="5" id="KW-1185">Reference proteome</keyword>
<evidence type="ECO:0000256" key="2">
    <source>
        <dbReference type="ARBA" id="ARBA00022737"/>
    </source>
</evidence>
<evidence type="ECO:0000313" key="5">
    <source>
        <dbReference type="Proteomes" id="UP001162164"/>
    </source>
</evidence>
<feature type="repeat" description="Filamin" evidence="3">
    <location>
        <begin position="340"/>
        <end position="429"/>
    </location>
</feature>
<dbReference type="PANTHER" id="PTHR38537">
    <property type="entry name" value="JITTERBUG, ISOFORM N"/>
    <property type="match status" value="1"/>
</dbReference>
<accession>A0ABQ9JQ88</accession>
<dbReference type="SUPFAM" id="SSF81296">
    <property type="entry name" value="E set domains"/>
    <property type="match status" value="3"/>
</dbReference>